<dbReference type="OrthoDB" id="8277087at2759"/>
<sequence length="183" mass="20693">MKAVFSRGILEVVVALTLVLGSSDGFKRKYEDRFLDYGIYTIMNRGLDKQLLTFVLPTNATDANGGGVPSAVPPEMRFAGSADGGQKWRLDEAALYTAFELRPTLNENYVLEYIPETRILRWLSGWGNTKLWYLLDAGDNFSWIKHKRYDVCLHATDNKPVIAKECDGSIFQQWKFLTGKESA</sequence>
<dbReference type="PROSITE" id="PS50231">
    <property type="entry name" value="RICIN_B_LECTIN"/>
    <property type="match status" value="1"/>
</dbReference>
<evidence type="ECO:0000313" key="3">
    <source>
        <dbReference type="Proteomes" id="UP000198287"/>
    </source>
</evidence>
<proteinExistence type="predicted"/>
<dbReference type="SUPFAM" id="SSF50370">
    <property type="entry name" value="Ricin B-like lectins"/>
    <property type="match status" value="1"/>
</dbReference>
<dbReference type="InterPro" id="IPR035992">
    <property type="entry name" value="Ricin_B-like_lectins"/>
</dbReference>
<evidence type="ECO:0000313" key="2">
    <source>
        <dbReference type="EMBL" id="OXA52087.1"/>
    </source>
</evidence>
<feature type="signal peptide" evidence="1">
    <location>
        <begin position="1"/>
        <end position="25"/>
    </location>
</feature>
<keyword evidence="3" id="KW-1185">Reference proteome</keyword>
<evidence type="ECO:0000256" key="1">
    <source>
        <dbReference type="SAM" id="SignalP"/>
    </source>
</evidence>
<reference evidence="2 3" key="1">
    <citation type="submission" date="2015-12" db="EMBL/GenBank/DDBJ databases">
        <title>The genome of Folsomia candida.</title>
        <authorList>
            <person name="Faddeeva A."/>
            <person name="Derks M.F."/>
            <person name="Anvar Y."/>
            <person name="Smit S."/>
            <person name="Van Straalen N."/>
            <person name="Roelofs D."/>
        </authorList>
    </citation>
    <scope>NUCLEOTIDE SEQUENCE [LARGE SCALE GENOMIC DNA]</scope>
    <source>
        <strain evidence="2 3">VU population</strain>
        <tissue evidence="2">Whole body</tissue>
    </source>
</reference>
<comment type="caution">
    <text evidence="2">The sequence shown here is derived from an EMBL/GenBank/DDBJ whole genome shotgun (WGS) entry which is preliminary data.</text>
</comment>
<dbReference type="EMBL" id="LNIX01000007">
    <property type="protein sequence ID" value="OXA52087.1"/>
    <property type="molecule type" value="Genomic_DNA"/>
</dbReference>
<name>A0A226E542_FOLCA</name>
<feature type="chain" id="PRO_5013030964" evidence="1">
    <location>
        <begin position="26"/>
        <end position="183"/>
    </location>
</feature>
<keyword evidence="1" id="KW-0732">Signal</keyword>
<dbReference type="Gene3D" id="2.80.10.50">
    <property type="match status" value="1"/>
</dbReference>
<dbReference type="Proteomes" id="UP000198287">
    <property type="component" value="Unassembled WGS sequence"/>
</dbReference>
<accession>A0A226E542</accession>
<dbReference type="AlphaFoldDB" id="A0A226E542"/>
<gene>
    <name evidence="2" type="ORF">Fcan01_12912</name>
</gene>
<organism evidence="2 3">
    <name type="scientific">Folsomia candida</name>
    <name type="common">Springtail</name>
    <dbReference type="NCBI Taxonomy" id="158441"/>
    <lineage>
        <taxon>Eukaryota</taxon>
        <taxon>Metazoa</taxon>
        <taxon>Ecdysozoa</taxon>
        <taxon>Arthropoda</taxon>
        <taxon>Hexapoda</taxon>
        <taxon>Collembola</taxon>
        <taxon>Entomobryomorpha</taxon>
        <taxon>Isotomoidea</taxon>
        <taxon>Isotomidae</taxon>
        <taxon>Proisotominae</taxon>
        <taxon>Folsomia</taxon>
    </lineage>
</organism>
<protein>
    <submittedName>
        <fullName evidence="2">Cytolethal distending toxin subunit A</fullName>
    </submittedName>
</protein>